<evidence type="ECO:0000256" key="2">
    <source>
        <dbReference type="SAM" id="SignalP"/>
    </source>
</evidence>
<feature type="signal peptide" evidence="2">
    <location>
        <begin position="1"/>
        <end position="19"/>
    </location>
</feature>
<evidence type="ECO:0000313" key="4">
    <source>
        <dbReference type="Proteomes" id="UP000824031"/>
    </source>
</evidence>
<proteinExistence type="predicted"/>
<gene>
    <name evidence="3" type="ORF">H9810_03930</name>
</gene>
<dbReference type="Proteomes" id="UP000824031">
    <property type="component" value="Unassembled WGS sequence"/>
</dbReference>
<evidence type="ECO:0000313" key="3">
    <source>
        <dbReference type="EMBL" id="HIZ47852.1"/>
    </source>
</evidence>
<accession>A0A9D2F2G7</accession>
<evidence type="ECO:0000256" key="1">
    <source>
        <dbReference type="SAM" id="MobiDB-lite"/>
    </source>
</evidence>
<name>A0A9D2F2G7_9FIRM</name>
<dbReference type="AlphaFoldDB" id="A0A9D2F2G7"/>
<reference evidence="3" key="1">
    <citation type="journal article" date="2021" name="PeerJ">
        <title>Extensive microbial diversity within the chicken gut microbiome revealed by metagenomics and culture.</title>
        <authorList>
            <person name="Gilroy R."/>
            <person name="Ravi A."/>
            <person name="Getino M."/>
            <person name="Pursley I."/>
            <person name="Horton D.L."/>
            <person name="Alikhan N.F."/>
            <person name="Baker D."/>
            <person name="Gharbi K."/>
            <person name="Hall N."/>
            <person name="Watson M."/>
            <person name="Adriaenssens E.M."/>
            <person name="Foster-Nyarko E."/>
            <person name="Jarju S."/>
            <person name="Secka A."/>
            <person name="Antonio M."/>
            <person name="Oren A."/>
            <person name="Chaudhuri R.R."/>
            <person name="La Ragione R."/>
            <person name="Hildebrand F."/>
            <person name="Pallen M.J."/>
        </authorList>
    </citation>
    <scope>NUCLEOTIDE SEQUENCE</scope>
    <source>
        <strain evidence="3">3436</strain>
    </source>
</reference>
<sequence length="177" mass="18000">MGKILCIVLCGLLLGGCAAGPVATPETAAPATAQTETQATPESATPEQAVTEALGAVKTRRLTVALNGCIAFEADSAGGSLKTAIAAAGMVEYLAGDFVPQDLAGETTAWQAALSKEDSATMDANWPGVYRCAQDICTDLSSQQELLDTAGVTTDFAAMDLTEVPARLDAMNTALTG</sequence>
<feature type="chain" id="PRO_5039227626" evidence="2">
    <location>
        <begin position="20"/>
        <end position="177"/>
    </location>
</feature>
<reference evidence="3" key="2">
    <citation type="submission" date="2021-04" db="EMBL/GenBank/DDBJ databases">
        <authorList>
            <person name="Gilroy R."/>
        </authorList>
    </citation>
    <scope>NUCLEOTIDE SEQUENCE</scope>
    <source>
        <strain evidence="3">3436</strain>
    </source>
</reference>
<dbReference type="EMBL" id="DXBO01000053">
    <property type="protein sequence ID" value="HIZ47852.1"/>
    <property type="molecule type" value="Genomic_DNA"/>
</dbReference>
<feature type="region of interest" description="Disordered" evidence="1">
    <location>
        <begin position="28"/>
        <end position="47"/>
    </location>
</feature>
<comment type="caution">
    <text evidence="3">The sequence shown here is derived from an EMBL/GenBank/DDBJ whole genome shotgun (WGS) entry which is preliminary data.</text>
</comment>
<dbReference type="PROSITE" id="PS51257">
    <property type="entry name" value="PROKAR_LIPOPROTEIN"/>
    <property type="match status" value="1"/>
</dbReference>
<protein>
    <submittedName>
        <fullName evidence="3">Uncharacterized protein</fullName>
    </submittedName>
</protein>
<organism evidence="3 4">
    <name type="scientific">Candidatus Gemmiger excrementavium</name>
    <dbReference type="NCBI Taxonomy" id="2838608"/>
    <lineage>
        <taxon>Bacteria</taxon>
        <taxon>Bacillati</taxon>
        <taxon>Bacillota</taxon>
        <taxon>Clostridia</taxon>
        <taxon>Eubacteriales</taxon>
        <taxon>Gemmiger</taxon>
    </lineage>
</organism>
<keyword evidence="2" id="KW-0732">Signal</keyword>